<organism evidence="1 2">
    <name type="scientific">Legionella clemsonensis</name>
    <dbReference type="NCBI Taxonomy" id="1867846"/>
    <lineage>
        <taxon>Bacteria</taxon>
        <taxon>Pseudomonadati</taxon>
        <taxon>Pseudomonadota</taxon>
        <taxon>Gammaproteobacteria</taxon>
        <taxon>Legionellales</taxon>
        <taxon>Legionellaceae</taxon>
        <taxon>Legionella</taxon>
    </lineage>
</organism>
<reference evidence="2" key="1">
    <citation type="submission" date="2016-07" db="EMBL/GenBank/DDBJ databases">
        <authorList>
            <person name="Florea S."/>
            <person name="Webb J.S."/>
            <person name="Jaromczyk J."/>
            <person name="Schardl C.L."/>
        </authorList>
    </citation>
    <scope>NUCLEOTIDE SEQUENCE [LARGE SCALE GENOMIC DNA]</scope>
    <source>
        <strain evidence="2">CDC-D5610</strain>
    </source>
</reference>
<protein>
    <submittedName>
        <fullName evidence="1">Uncharacterized protein</fullName>
    </submittedName>
</protein>
<dbReference type="AlphaFoldDB" id="A0A222P3V4"/>
<dbReference type="Proteomes" id="UP000201728">
    <property type="component" value="Chromosome"/>
</dbReference>
<sequence>MLDDADLLFDNFIYSYKIQHTYVALKGKTFGG</sequence>
<accession>A0A222P3V4</accession>
<name>A0A222P3V4_9GAMM</name>
<gene>
    <name evidence="1" type="ORF">clem_09820</name>
</gene>
<evidence type="ECO:0000313" key="1">
    <source>
        <dbReference type="EMBL" id="ASQ46513.1"/>
    </source>
</evidence>
<dbReference type="KEGG" id="lcd:clem_09820"/>
<proteinExistence type="predicted"/>
<evidence type="ECO:0000313" key="2">
    <source>
        <dbReference type="Proteomes" id="UP000201728"/>
    </source>
</evidence>
<keyword evidence="2" id="KW-1185">Reference proteome</keyword>
<dbReference type="EMBL" id="CP016397">
    <property type="protein sequence ID" value="ASQ46513.1"/>
    <property type="molecule type" value="Genomic_DNA"/>
</dbReference>